<keyword evidence="1" id="KW-1133">Transmembrane helix</keyword>
<evidence type="ECO:0000256" key="1">
    <source>
        <dbReference type="SAM" id="Phobius"/>
    </source>
</evidence>
<organism evidence="2 3">
    <name type="scientific">Halosimplex pelagicum</name>
    <dbReference type="NCBI Taxonomy" id="869886"/>
    <lineage>
        <taxon>Archaea</taxon>
        <taxon>Methanobacteriati</taxon>
        <taxon>Methanobacteriota</taxon>
        <taxon>Stenosarchaea group</taxon>
        <taxon>Halobacteria</taxon>
        <taxon>Halobacteriales</taxon>
        <taxon>Haloarculaceae</taxon>
        <taxon>Halosimplex</taxon>
    </lineage>
</organism>
<dbReference type="AlphaFoldDB" id="A0A7D5P959"/>
<reference evidence="2 3" key="1">
    <citation type="submission" date="2020-07" db="EMBL/GenBank/DDBJ databases">
        <title>Halosimplex litoreum sp. nov. and Halosimplex rubrum sp. nov., isolated from different salt environments.</title>
        <authorList>
            <person name="Cui H."/>
        </authorList>
    </citation>
    <scope>NUCLEOTIDE SEQUENCE [LARGE SCALE GENOMIC DNA]</scope>
    <source>
        <strain evidence="2 3">R2</strain>
    </source>
</reference>
<dbReference type="GeneID" id="56081371"/>
<evidence type="ECO:0000313" key="2">
    <source>
        <dbReference type="EMBL" id="QLH80522.1"/>
    </source>
</evidence>
<protein>
    <submittedName>
        <fullName evidence="2">Uncharacterized protein</fullName>
    </submittedName>
</protein>
<dbReference type="EMBL" id="CP058909">
    <property type="protein sequence ID" value="QLH80522.1"/>
    <property type="molecule type" value="Genomic_DNA"/>
</dbReference>
<dbReference type="RefSeq" id="WP_179920349.1">
    <property type="nucleotide sequence ID" value="NZ_CP058909.1"/>
</dbReference>
<dbReference type="Proteomes" id="UP000509346">
    <property type="component" value="Chromosome"/>
</dbReference>
<feature type="transmembrane region" description="Helical" evidence="1">
    <location>
        <begin position="28"/>
        <end position="51"/>
    </location>
</feature>
<keyword evidence="1" id="KW-0472">Membrane</keyword>
<name>A0A7D5P959_9EURY</name>
<keyword evidence="1" id="KW-0812">Transmembrane</keyword>
<gene>
    <name evidence="2" type="ORF">HZS54_02240</name>
</gene>
<proteinExistence type="predicted"/>
<feature type="transmembrane region" description="Helical" evidence="1">
    <location>
        <begin position="57"/>
        <end position="80"/>
    </location>
</feature>
<evidence type="ECO:0000313" key="3">
    <source>
        <dbReference type="Proteomes" id="UP000509346"/>
    </source>
</evidence>
<dbReference type="KEGG" id="hpel:HZS54_02240"/>
<keyword evidence="3" id="KW-1185">Reference proteome</keyword>
<accession>A0A7D5P959</accession>
<sequence length="105" mass="11390">MNDYALGQSVVTQTDHGGFDGWTMFQKIWYALFVLGCAATFAGLIMTFVVLSDLWKVLLWGCIALAGILVAGLATGRLLIAVRDDKAADPRDAPDTTDYSFGGRR</sequence>